<reference evidence="7 8" key="1">
    <citation type="journal article" date="2015" name="Genome Biol. Evol.">
        <title>Comparative Genomics of a Bacterivorous Green Alga Reveals Evolutionary Causalities and Consequences of Phago-Mixotrophic Mode of Nutrition.</title>
        <authorList>
            <person name="Burns J.A."/>
            <person name="Paasch A."/>
            <person name="Narechania A."/>
            <person name="Kim E."/>
        </authorList>
    </citation>
    <scope>NUCLEOTIDE SEQUENCE [LARGE SCALE GENOMIC DNA]</scope>
    <source>
        <strain evidence="7 8">PLY_AMNH</strain>
    </source>
</reference>
<gene>
    <name evidence="7" type="ORF">CYMTET_5004</name>
</gene>
<organism evidence="7 8">
    <name type="scientific">Cymbomonas tetramitiformis</name>
    <dbReference type="NCBI Taxonomy" id="36881"/>
    <lineage>
        <taxon>Eukaryota</taxon>
        <taxon>Viridiplantae</taxon>
        <taxon>Chlorophyta</taxon>
        <taxon>Pyramimonadophyceae</taxon>
        <taxon>Pyramimonadales</taxon>
        <taxon>Pyramimonadaceae</taxon>
        <taxon>Cymbomonas</taxon>
    </lineage>
</organism>
<dbReference type="SUPFAM" id="SSF90123">
    <property type="entry name" value="ABC transporter transmembrane region"/>
    <property type="match status" value="1"/>
</dbReference>
<evidence type="ECO:0000259" key="6">
    <source>
        <dbReference type="PROSITE" id="PS50929"/>
    </source>
</evidence>
<evidence type="ECO:0000313" key="8">
    <source>
        <dbReference type="Proteomes" id="UP001190700"/>
    </source>
</evidence>
<evidence type="ECO:0000256" key="1">
    <source>
        <dbReference type="ARBA" id="ARBA00022448"/>
    </source>
</evidence>
<feature type="transmembrane region" description="Helical" evidence="5">
    <location>
        <begin position="178"/>
        <end position="199"/>
    </location>
</feature>
<name>A0AAE0H088_9CHLO</name>
<dbReference type="PANTHER" id="PTHR11384">
    <property type="entry name" value="ATP-BINDING CASSETTE, SUB-FAMILY D MEMBER"/>
    <property type="match status" value="1"/>
</dbReference>
<proteinExistence type="predicted"/>
<evidence type="ECO:0000313" key="7">
    <source>
        <dbReference type="EMBL" id="KAK3287489.1"/>
    </source>
</evidence>
<protein>
    <recommendedName>
        <fullName evidence="6">ABC transmembrane type-1 domain-containing protein</fullName>
    </recommendedName>
</protein>
<feature type="transmembrane region" description="Helical" evidence="5">
    <location>
        <begin position="151"/>
        <end position="172"/>
    </location>
</feature>
<dbReference type="GO" id="GO:0005524">
    <property type="term" value="F:ATP binding"/>
    <property type="evidence" value="ECO:0007669"/>
    <property type="project" value="InterPro"/>
</dbReference>
<evidence type="ECO:0000256" key="5">
    <source>
        <dbReference type="SAM" id="Phobius"/>
    </source>
</evidence>
<keyword evidence="3 5" id="KW-1133">Transmembrane helix</keyword>
<dbReference type="PANTHER" id="PTHR11384:SF55">
    <property type="entry name" value="ATP-BINDING CASSETTE TRANSPORTER"/>
    <property type="match status" value="1"/>
</dbReference>
<feature type="domain" description="ABC transmembrane type-1" evidence="6">
    <location>
        <begin position="39"/>
        <end position="290"/>
    </location>
</feature>
<dbReference type="PROSITE" id="PS50929">
    <property type="entry name" value="ABC_TM1F"/>
    <property type="match status" value="1"/>
</dbReference>
<dbReference type="InterPro" id="IPR036640">
    <property type="entry name" value="ABC1_TM_sf"/>
</dbReference>
<dbReference type="Gene3D" id="1.20.1560.10">
    <property type="entry name" value="ABC transporter type 1, transmembrane domain"/>
    <property type="match status" value="1"/>
</dbReference>
<dbReference type="AlphaFoldDB" id="A0AAE0H088"/>
<feature type="transmembrane region" description="Helical" evidence="5">
    <location>
        <begin position="76"/>
        <end position="97"/>
    </location>
</feature>
<evidence type="ECO:0000256" key="2">
    <source>
        <dbReference type="ARBA" id="ARBA00022692"/>
    </source>
</evidence>
<feature type="transmembrane region" description="Helical" evidence="5">
    <location>
        <begin position="34"/>
        <end position="56"/>
    </location>
</feature>
<feature type="non-terminal residue" evidence="7">
    <location>
        <position position="290"/>
    </location>
</feature>
<keyword evidence="8" id="KW-1185">Reference proteome</keyword>
<sequence length="290" mass="32499">MFDKLGSASAHPLVKKFVRVARLYFEGPEGRRGFSLAGIVVLTCAATTALLVWLSYTQRDLGTALQKKDAPGYYSAIVHFVGVVVVAAPLFAFYHFIQDTLSLEWRNWLTCYLLTQYYTSHSYYKLKMENKLDNPDQRICEDVRSFVDGTVGLLTIVVGKTLKCVAFISILWSVSKLLVFFLVAYAAAGTGVTTMVFGAKLTGLMSALLQRSADLRFCLVRSRENAETIAFFSGEAHELHVAQSRMSLLIETLRENILWSRHLAIFTNSYNYMTIVLPGLIIAPRYFAGE</sequence>
<evidence type="ECO:0000256" key="4">
    <source>
        <dbReference type="ARBA" id="ARBA00023136"/>
    </source>
</evidence>
<keyword evidence="4 5" id="KW-0472">Membrane</keyword>
<accession>A0AAE0H088</accession>
<evidence type="ECO:0000256" key="3">
    <source>
        <dbReference type="ARBA" id="ARBA00022989"/>
    </source>
</evidence>
<dbReference type="Pfam" id="PF06472">
    <property type="entry name" value="ABC_membrane_2"/>
    <property type="match status" value="1"/>
</dbReference>
<dbReference type="InterPro" id="IPR011527">
    <property type="entry name" value="ABC1_TM_dom"/>
</dbReference>
<dbReference type="Proteomes" id="UP001190700">
    <property type="component" value="Unassembled WGS sequence"/>
</dbReference>
<dbReference type="InterPro" id="IPR050835">
    <property type="entry name" value="ABC_transporter_sub-D"/>
</dbReference>
<dbReference type="GO" id="GO:0016020">
    <property type="term" value="C:membrane"/>
    <property type="evidence" value="ECO:0007669"/>
    <property type="project" value="InterPro"/>
</dbReference>
<keyword evidence="2 5" id="KW-0812">Transmembrane</keyword>
<comment type="caution">
    <text evidence="7">The sequence shown here is derived from an EMBL/GenBank/DDBJ whole genome shotgun (WGS) entry which is preliminary data.</text>
</comment>
<dbReference type="EMBL" id="LGRX02000821">
    <property type="protein sequence ID" value="KAK3287489.1"/>
    <property type="molecule type" value="Genomic_DNA"/>
</dbReference>
<keyword evidence="1" id="KW-0813">Transport</keyword>
<dbReference type="GO" id="GO:0140359">
    <property type="term" value="F:ABC-type transporter activity"/>
    <property type="evidence" value="ECO:0007669"/>
    <property type="project" value="InterPro"/>
</dbReference>